<accession>A0A9X2FNJ1</accession>
<dbReference type="SUPFAM" id="SSF53383">
    <property type="entry name" value="PLP-dependent transferases"/>
    <property type="match status" value="1"/>
</dbReference>
<dbReference type="GO" id="GO:0030170">
    <property type="term" value="F:pyridoxal phosphate binding"/>
    <property type="evidence" value="ECO:0007669"/>
    <property type="project" value="InterPro"/>
</dbReference>
<comment type="caution">
    <text evidence="2">The sequence shown here is derived from an EMBL/GenBank/DDBJ whole genome shotgun (WGS) entry which is preliminary data.</text>
</comment>
<dbReference type="InterPro" id="IPR015422">
    <property type="entry name" value="PyrdxlP-dep_Trfase_small"/>
</dbReference>
<feature type="domain" description="Aminotransferase class I/classII large" evidence="1">
    <location>
        <begin position="6"/>
        <end position="61"/>
    </location>
</feature>
<dbReference type="EMBL" id="JAMYXC010000076">
    <property type="protein sequence ID" value="MCP1168017.1"/>
    <property type="molecule type" value="Genomic_DNA"/>
</dbReference>
<gene>
    <name evidence="2" type="ORF">NHG85_05675</name>
</gene>
<dbReference type="AlphaFoldDB" id="A0A9X2FNJ1"/>
<dbReference type="Proteomes" id="UP001139477">
    <property type="component" value="Unassembled WGS sequence"/>
</dbReference>
<feature type="non-terminal residue" evidence="2">
    <location>
        <position position="1"/>
    </location>
</feature>
<evidence type="ECO:0000313" key="2">
    <source>
        <dbReference type="EMBL" id="MCP1168017.1"/>
    </source>
</evidence>
<keyword evidence="3" id="KW-1185">Reference proteome</keyword>
<dbReference type="InterPro" id="IPR015424">
    <property type="entry name" value="PyrdxlP-dep_Trfase"/>
</dbReference>
<sequence length="74" mass="7784">EGAGPGFAALERQKGMFSLLPFGPEEMRRLREDHAIYGTETGRINVAGLTAAQVGPLARALKQVAVPARHASAA</sequence>
<dbReference type="Pfam" id="PF00155">
    <property type="entry name" value="Aminotran_1_2"/>
    <property type="match status" value="1"/>
</dbReference>
<organism evidence="2 3">
    <name type="scientific">Limimaricola litoreus</name>
    <dbReference type="NCBI Taxonomy" id="2955316"/>
    <lineage>
        <taxon>Bacteria</taxon>
        <taxon>Pseudomonadati</taxon>
        <taxon>Pseudomonadota</taxon>
        <taxon>Alphaproteobacteria</taxon>
        <taxon>Rhodobacterales</taxon>
        <taxon>Paracoccaceae</taxon>
        <taxon>Limimaricola</taxon>
    </lineage>
</organism>
<proteinExistence type="predicted"/>
<reference evidence="2" key="1">
    <citation type="submission" date="2022-06" db="EMBL/GenBank/DDBJ databases">
        <title>Limimaricola sediminis sp. nov., isolated from an intertidal sediment.</title>
        <authorList>
            <person name="Shao X."/>
        </authorList>
    </citation>
    <scope>NUCLEOTIDE SEQUENCE</scope>
    <source>
        <strain evidence="2">ASW11-118</strain>
    </source>
</reference>
<dbReference type="InterPro" id="IPR004839">
    <property type="entry name" value="Aminotransferase_I/II_large"/>
</dbReference>
<evidence type="ECO:0000259" key="1">
    <source>
        <dbReference type="Pfam" id="PF00155"/>
    </source>
</evidence>
<name>A0A9X2FNJ1_9RHOB</name>
<protein>
    <recommendedName>
        <fullName evidence="1">Aminotransferase class I/classII large domain-containing protein</fullName>
    </recommendedName>
</protein>
<dbReference type="RefSeq" id="WP_370362977.1">
    <property type="nucleotide sequence ID" value="NZ_JAMYXC010000076.1"/>
</dbReference>
<evidence type="ECO:0000313" key="3">
    <source>
        <dbReference type="Proteomes" id="UP001139477"/>
    </source>
</evidence>
<dbReference type="Gene3D" id="3.90.1150.10">
    <property type="entry name" value="Aspartate Aminotransferase, domain 1"/>
    <property type="match status" value="1"/>
</dbReference>